<keyword evidence="1" id="KW-0175">Coiled coil</keyword>
<feature type="compositionally biased region" description="Polar residues" evidence="2">
    <location>
        <begin position="529"/>
        <end position="551"/>
    </location>
</feature>
<keyword evidence="4" id="KW-1185">Reference proteome</keyword>
<protein>
    <submittedName>
        <fullName evidence="3">Uncharacterized protein</fullName>
    </submittedName>
</protein>
<name>A0A9N8H583_9STRA</name>
<feature type="region of interest" description="Disordered" evidence="2">
    <location>
        <begin position="1"/>
        <end position="43"/>
    </location>
</feature>
<feature type="region of interest" description="Disordered" evidence="2">
    <location>
        <begin position="624"/>
        <end position="722"/>
    </location>
</feature>
<comment type="caution">
    <text evidence="3">The sequence shown here is derived from an EMBL/GenBank/DDBJ whole genome shotgun (WGS) entry which is preliminary data.</text>
</comment>
<accession>A0A9N8H583</accession>
<dbReference type="AlphaFoldDB" id="A0A9N8H583"/>
<evidence type="ECO:0000256" key="2">
    <source>
        <dbReference type="SAM" id="MobiDB-lite"/>
    </source>
</evidence>
<evidence type="ECO:0000313" key="4">
    <source>
        <dbReference type="Proteomes" id="UP001153069"/>
    </source>
</evidence>
<feature type="coiled-coil region" evidence="1">
    <location>
        <begin position="43"/>
        <end position="109"/>
    </location>
</feature>
<evidence type="ECO:0000256" key="1">
    <source>
        <dbReference type="SAM" id="Coils"/>
    </source>
</evidence>
<feature type="compositionally biased region" description="Polar residues" evidence="2">
    <location>
        <begin position="28"/>
        <end position="43"/>
    </location>
</feature>
<organism evidence="3 4">
    <name type="scientific">Seminavis robusta</name>
    <dbReference type="NCBI Taxonomy" id="568900"/>
    <lineage>
        <taxon>Eukaryota</taxon>
        <taxon>Sar</taxon>
        <taxon>Stramenopiles</taxon>
        <taxon>Ochrophyta</taxon>
        <taxon>Bacillariophyta</taxon>
        <taxon>Bacillariophyceae</taxon>
        <taxon>Bacillariophycidae</taxon>
        <taxon>Naviculales</taxon>
        <taxon>Naviculaceae</taxon>
        <taxon>Seminavis</taxon>
    </lineage>
</organism>
<evidence type="ECO:0000313" key="3">
    <source>
        <dbReference type="EMBL" id="CAB9499750.1"/>
    </source>
</evidence>
<dbReference type="OrthoDB" id="49358at2759"/>
<feature type="compositionally biased region" description="Polar residues" evidence="2">
    <location>
        <begin position="713"/>
        <end position="722"/>
    </location>
</feature>
<dbReference type="Proteomes" id="UP001153069">
    <property type="component" value="Unassembled WGS sequence"/>
</dbReference>
<feature type="compositionally biased region" description="Basic residues" evidence="2">
    <location>
        <begin position="624"/>
        <end position="633"/>
    </location>
</feature>
<feature type="coiled-coil region" evidence="1">
    <location>
        <begin position="134"/>
        <end position="186"/>
    </location>
</feature>
<proteinExistence type="predicted"/>
<dbReference type="EMBL" id="CAICTM010000067">
    <property type="protein sequence ID" value="CAB9499750.1"/>
    <property type="molecule type" value="Genomic_DNA"/>
</dbReference>
<reference evidence="3" key="1">
    <citation type="submission" date="2020-06" db="EMBL/GenBank/DDBJ databases">
        <authorList>
            <consortium name="Plant Systems Biology data submission"/>
        </authorList>
    </citation>
    <scope>NUCLEOTIDE SEQUENCE</scope>
    <source>
        <strain evidence="3">D6</strain>
    </source>
</reference>
<feature type="compositionally biased region" description="Polar residues" evidence="2">
    <location>
        <begin position="559"/>
        <end position="570"/>
    </location>
</feature>
<sequence length="722" mass="80349">MESNNVGSDEPMIMDSSTNGEERHDDSQGSASVDNDSDTTETVSILERTNSAQQEQIEGLQRELNELRVQRGEEVYWLRLELDSSRRDKEAVEDRMSELYREMQEILEAPIDKSEGAEANNGMVKEVCTEPDYVSALQDRLTAYERSVEILNHQIEMIKTSSDVVVTSMKQEVTDLMEEKTIMERDMLNQLSSLDNDKRKVEVELAASRAAKHSTVNGTAQIMPTQSTDVDTGVEALDEDIENSTKLAEAFNGTPAKGVHEESFCSTATTQVSSFVVDGSHHPTSFFFKEHDEDSKVQLLLEKSREEVERWKEEAETSTMDNIKLKGKLDEVTKELMFTRSSANVALALDRIETDRAETLAQLDRITVLWDRADSTIQVMEGLLSEFQPKSGQPEDNPTLQNDRGRLLSTLETATLVHGQIKMSLMLIELSLRNHLTCIQNDNLHMPRSEQIVSRLEDVRSETLSAIAAAEEKWTGAVEAVEKQILSENQSINDSLKVQLGELQNAQERHRSLQLELEELKDQPPPLQTEASSEVNSTQAVTPTAAATGTDSVAADHQPPNSQNGQVQSNGLIVSPGTMARLQKEILTVVALVQEKNEAIRLLMTTIDKHRLREEVLKKELKRVAQKSNKKIKSKDAKVPKPLKLDLMNVPRASKGKVHVDSSKSGGGKSPQKKVRKSQKTSTAELTVISGVVAEEKNPRKTKSSRLVPFLGSGSNRGWSSL</sequence>
<feature type="region of interest" description="Disordered" evidence="2">
    <location>
        <begin position="520"/>
        <end position="570"/>
    </location>
</feature>
<gene>
    <name evidence="3" type="ORF">SEMRO_68_G037970.1</name>
</gene>